<evidence type="ECO:0000313" key="3">
    <source>
        <dbReference type="Proteomes" id="UP000218231"/>
    </source>
</evidence>
<protein>
    <submittedName>
        <fullName evidence="2">Uncharacterized protein</fullName>
    </submittedName>
</protein>
<evidence type="ECO:0000313" key="2">
    <source>
        <dbReference type="EMBL" id="PAV69791.1"/>
    </source>
</evidence>
<reference evidence="2 3" key="1">
    <citation type="journal article" date="2017" name="Curr. Biol.">
        <title>Genome architecture and evolution of a unichromosomal asexual nematode.</title>
        <authorList>
            <person name="Fradin H."/>
            <person name="Zegar C."/>
            <person name="Gutwein M."/>
            <person name="Lucas J."/>
            <person name="Kovtun M."/>
            <person name="Corcoran D."/>
            <person name="Baugh L.R."/>
            <person name="Kiontke K."/>
            <person name="Gunsalus K."/>
            <person name="Fitch D.H."/>
            <person name="Piano F."/>
        </authorList>
    </citation>
    <scope>NUCLEOTIDE SEQUENCE [LARGE SCALE GENOMIC DNA]</scope>
    <source>
        <strain evidence="2">PF1309</strain>
    </source>
</reference>
<proteinExistence type="predicted"/>
<organism evidence="2 3">
    <name type="scientific">Diploscapter pachys</name>
    <dbReference type="NCBI Taxonomy" id="2018661"/>
    <lineage>
        <taxon>Eukaryota</taxon>
        <taxon>Metazoa</taxon>
        <taxon>Ecdysozoa</taxon>
        <taxon>Nematoda</taxon>
        <taxon>Chromadorea</taxon>
        <taxon>Rhabditida</taxon>
        <taxon>Rhabditina</taxon>
        <taxon>Rhabditomorpha</taxon>
        <taxon>Rhabditoidea</taxon>
        <taxon>Rhabditidae</taxon>
        <taxon>Diploscapter</taxon>
    </lineage>
</organism>
<dbReference type="Proteomes" id="UP000218231">
    <property type="component" value="Unassembled WGS sequence"/>
</dbReference>
<evidence type="ECO:0000256" key="1">
    <source>
        <dbReference type="SAM" id="MobiDB-lite"/>
    </source>
</evidence>
<keyword evidence="3" id="KW-1185">Reference proteome</keyword>
<name>A0A2A2K7A1_9BILA</name>
<accession>A0A2A2K7A1</accession>
<comment type="caution">
    <text evidence="2">The sequence shown here is derived from an EMBL/GenBank/DDBJ whole genome shotgun (WGS) entry which is preliminary data.</text>
</comment>
<dbReference type="EMBL" id="LIAE01009431">
    <property type="protein sequence ID" value="PAV69791.1"/>
    <property type="molecule type" value="Genomic_DNA"/>
</dbReference>
<sequence length="118" mass="13212">MGSAPPQPSAHRPPHPLAQRSRHPARGEAHPLRGLADIGVDRVAMHRLPRGFCDHVDRRQLQPRAGHALTDGAVAARRHAVEQRRFDEARQQAAHLDALRRPFAVQRLAQSPHRKLGR</sequence>
<dbReference type="AlphaFoldDB" id="A0A2A2K7A1"/>
<feature type="region of interest" description="Disordered" evidence="1">
    <location>
        <begin position="1"/>
        <end position="30"/>
    </location>
</feature>
<gene>
    <name evidence="2" type="ORF">WR25_25911</name>
</gene>